<keyword evidence="3" id="KW-1185">Reference proteome</keyword>
<evidence type="ECO:0000313" key="3">
    <source>
        <dbReference type="Proteomes" id="UP000595197"/>
    </source>
</evidence>
<gene>
    <name evidence="2" type="ORF">IGS68_16660</name>
</gene>
<dbReference type="EMBL" id="CP067420">
    <property type="protein sequence ID" value="QQP87717.1"/>
    <property type="molecule type" value="Genomic_DNA"/>
</dbReference>
<proteinExistence type="predicted"/>
<name>A0ABX7B051_9PROT</name>
<feature type="transmembrane region" description="Helical" evidence="1">
    <location>
        <begin position="214"/>
        <end position="233"/>
    </location>
</feature>
<keyword evidence="1" id="KW-1133">Transmembrane helix</keyword>
<dbReference type="Proteomes" id="UP000595197">
    <property type="component" value="Chromosome"/>
</dbReference>
<keyword evidence="1" id="KW-0812">Transmembrane</keyword>
<feature type="transmembrane region" description="Helical" evidence="1">
    <location>
        <begin position="120"/>
        <end position="139"/>
    </location>
</feature>
<feature type="transmembrane region" description="Helical" evidence="1">
    <location>
        <begin position="54"/>
        <end position="72"/>
    </location>
</feature>
<accession>A0ABX7B051</accession>
<organism evidence="2 3">
    <name type="scientific">Skermanella cutis</name>
    <dbReference type="NCBI Taxonomy" id="2775420"/>
    <lineage>
        <taxon>Bacteria</taxon>
        <taxon>Pseudomonadati</taxon>
        <taxon>Pseudomonadota</taxon>
        <taxon>Alphaproteobacteria</taxon>
        <taxon>Rhodospirillales</taxon>
        <taxon>Azospirillaceae</taxon>
        <taxon>Skermanella</taxon>
    </lineage>
</organism>
<feature type="transmembrane region" description="Helical" evidence="1">
    <location>
        <begin position="308"/>
        <end position="330"/>
    </location>
</feature>
<feature type="transmembrane region" description="Helical" evidence="1">
    <location>
        <begin position="239"/>
        <end position="257"/>
    </location>
</feature>
<feature type="transmembrane region" description="Helical" evidence="1">
    <location>
        <begin position="93"/>
        <end position="114"/>
    </location>
</feature>
<evidence type="ECO:0000256" key="1">
    <source>
        <dbReference type="SAM" id="Phobius"/>
    </source>
</evidence>
<evidence type="ECO:0000313" key="2">
    <source>
        <dbReference type="EMBL" id="QQP87717.1"/>
    </source>
</evidence>
<feature type="transmembrane region" description="Helical" evidence="1">
    <location>
        <begin position="184"/>
        <end position="202"/>
    </location>
</feature>
<feature type="transmembrane region" description="Helical" evidence="1">
    <location>
        <begin position="146"/>
        <end position="164"/>
    </location>
</feature>
<protein>
    <submittedName>
        <fullName evidence="2">Uncharacterized protein</fullName>
    </submittedName>
</protein>
<keyword evidence="1" id="KW-0472">Membrane</keyword>
<feature type="transmembrane region" description="Helical" evidence="1">
    <location>
        <begin position="391"/>
        <end position="415"/>
    </location>
</feature>
<sequence length="426" mass="43180">MHALSGMDDGMRRDGMGAGGSMPGRGPGDVMRAGGLAVALAAYGLFGAPAPPGIGLAEVAVAGGLACALGVIRPICVGSGLMLIAPSARLHEVVGTAAFLYLLWVPLLGAAFAGAAPGDIVRDIVPLGFLFLPVLLAPAGPLAGRLLPIGLAGVGLLFALRWWWPAVDIGSVGRTVMAEGDLYLLNSPAVLFTAVWLPLEGAARLFRPPGRGSAVLAVAGAALSVAAGAVAAAALAGAVHRAAVLIAAATVACRILVLGRRVPLVLAAAALAAGGVAAMLHDTILGTAAQIAWKTETYGLNERASEAAIVAGHIGSSFASLVFGAGWGALVRNPAVGEMWVSYTHSFATYMLLKTGIAGALAVLAYLLSLLPPLVALMRREPTLAFGLLPSLAIGLFAHTSFKYLCFGLILSIVTTRTAHYRDTRA</sequence>
<feature type="transmembrane region" description="Helical" evidence="1">
    <location>
        <begin position="351"/>
        <end position="371"/>
    </location>
</feature>
<feature type="transmembrane region" description="Helical" evidence="1">
    <location>
        <begin position="264"/>
        <end position="288"/>
    </location>
</feature>
<reference evidence="2" key="1">
    <citation type="submission" date="2021-02" db="EMBL/GenBank/DDBJ databases">
        <title>Skermanella TT6 skin isolate.</title>
        <authorList>
            <person name="Lee K."/>
            <person name="Ganzorig M."/>
        </authorList>
    </citation>
    <scope>NUCLEOTIDE SEQUENCE</scope>
    <source>
        <strain evidence="2">TT6</strain>
    </source>
</reference>
<dbReference type="RefSeq" id="WP_201071389.1">
    <property type="nucleotide sequence ID" value="NZ_CP067420.1"/>
</dbReference>